<dbReference type="InterPro" id="IPR013783">
    <property type="entry name" value="Ig-like_fold"/>
</dbReference>
<dbReference type="InterPro" id="IPR026444">
    <property type="entry name" value="Secre_tail"/>
</dbReference>
<evidence type="ECO:0000256" key="2">
    <source>
        <dbReference type="ARBA" id="ARBA00022525"/>
    </source>
</evidence>
<dbReference type="InterPro" id="IPR039448">
    <property type="entry name" value="Beta_helix"/>
</dbReference>
<comment type="subcellular location">
    <subcellularLocation>
        <location evidence="1">Secreted</location>
    </subcellularLocation>
</comment>
<dbReference type="GO" id="GO:0005576">
    <property type="term" value="C:extracellular region"/>
    <property type="evidence" value="ECO:0007669"/>
    <property type="project" value="UniProtKB-SubCell"/>
</dbReference>
<evidence type="ECO:0000259" key="6">
    <source>
        <dbReference type="Pfam" id="PF13229"/>
    </source>
</evidence>
<feature type="domain" description="Secretion system C-terminal sorting" evidence="8">
    <location>
        <begin position="1850"/>
        <end position="1921"/>
    </location>
</feature>
<dbReference type="Proteomes" id="UP000294155">
    <property type="component" value="Unassembled WGS sequence"/>
</dbReference>
<evidence type="ECO:0000259" key="5">
    <source>
        <dbReference type="Pfam" id="PF01345"/>
    </source>
</evidence>
<dbReference type="Pfam" id="PF01345">
    <property type="entry name" value="DUF11"/>
    <property type="match status" value="1"/>
</dbReference>
<dbReference type="EMBL" id="SEWE01000032">
    <property type="protein sequence ID" value="RYU78271.1"/>
    <property type="molecule type" value="Genomic_DNA"/>
</dbReference>
<dbReference type="SUPFAM" id="SSF51126">
    <property type="entry name" value="Pectin lyase-like"/>
    <property type="match status" value="1"/>
</dbReference>
<evidence type="ECO:0000259" key="8">
    <source>
        <dbReference type="Pfam" id="PF18962"/>
    </source>
</evidence>
<dbReference type="SMART" id="SM00710">
    <property type="entry name" value="PbH1"/>
    <property type="match status" value="7"/>
</dbReference>
<dbReference type="InterPro" id="IPR033764">
    <property type="entry name" value="Sdr_B"/>
</dbReference>
<dbReference type="InterPro" id="IPR001434">
    <property type="entry name" value="OmcB-like_DUF11"/>
</dbReference>
<evidence type="ECO:0000313" key="9">
    <source>
        <dbReference type="EMBL" id="RYU78271.1"/>
    </source>
</evidence>
<dbReference type="OrthoDB" id="642696at2"/>
<dbReference type="Pfam" id="PF18962">
    <property type="entry name" value="Por_Secre_tail"/>
    <property type="match status" value="1"/>
</dbReference>
<protein>
    <submittedName>
        <fullName evidence="9">T9SS type A sorting domain-containing protein</fullName>
    </submittedName>
</protein>
<accession>A0A4Q5LDD1</accession>
<evidence type="ECO:0000256" key="3">
    <source>
        <dbReference type="ARBA" id="ARBA00022729"/>
    </source>
</evidence>
<dbReference type="InterPro" id="IPR011050">
    <property type="entry name" value="Pectin_lyase_fold/virulence"/>
</dbReference>
<dbReference type="NCBIfam" id="TIGR04183">
    <property type="entry name" value="Por_Secre_tail"/>
    <property type="match status" value="1"/>
</dbReference>
<reference evidence="9 10" key="1">
    <citation type="submission" date="2019-02" db="EMBL/GenBank/DDBJ databases">
        <title>Bacterial novel species isolated from soil.</title>
        <authorList>
            <person name="Jung H.-Y."/>
        </authorList>
    </citation>
    <scope>NUCLEOTIDE SEQUENCE [LARGE SCALE GENOMIC DNA]</scope>
    <source>
        <strain evidence="9 10">1-3-3-3</strain>
    </source>
</reference>
<dbReference type="SUPFAM" id="SSF49478">
    <property type="entry name" value="Cna protein B-type domain"/>
    <property type="match status" value="1"/>
</dbReference>
<evidence type="ECO:0000256" key="4">
    <source>
        <dbReference type="SAM" id="MobiDB-lite"/>
    </source>
</evidence>
<comment type="caution">
    <text evidence="9">The sequence shown here is derived from an EMBL/GenBank/DDBJ whole genome shotgun (WGS) entry which is preliminary data.</text>
</comment>
<evidence type="ECO:0000313" key="10">
    <source>
        <dbReference type="Proteomes" id="UP000294155"/>
    </source>
</evidence>
<evidence type="ECO:0000259" key="7">
    <source>
        <dbReference type="Pfam" id="PF17210"/>
    </source>
</evidence>
<dbReference type="Gene3D" id="2.60.40.10">
    <property type="entry name" value="Immunoglobulins"/>
    <property type="match status" value="1"/>
</dbReference>
<keyword evidence="3" id="KW-0732">Signal</keyword>
<organism evidence="9 10">
    <name type="scientific">Hymenobacter persicinus</name>
    <dbReference type="NCBI Taxonomy" id="2025506"/>
    <lineage>
        <taxon>Bacteria</taxon>
        <taxon>Pseudomonadati</taxon>
        <taxon>Bacteroidota</taxon>
        <taxon>Cytophagia</taxon>
        <taxon>Cytophagales</taxon>
        <taxon>Hymenobacteraceae</taxon>
        <taxon>Hymenobacter</taxon>
    </lineage>
</organism>
<feature type="domain" description="Right handed beta helix" evidence="6">
    <location>
        <begin position="1456"/>
        <end position="1572"/>
    </location>
</feature>
<name>A0A4Q5LDD1_9BACT</name>
<feature type="domain" description="DUF11" evidence="5">
    <location>
        <begin position="696"/>
        <end position="809"/>
    </location>
</feature>
<proteinExistence type="predicted"/>
<gene>
    <name evidence="9" type="ORF">EWM57_14515</name>
</gene>
<evidence type="ECO:0000256" key="1">
    <source>
        <dbReference type="ARBA" id="ARBA00004613"/>
    </source>
</evidence>
<keyword evidence="10" id="KW-1185">Reference proteome</keyword>
<dbReference type="Pfam" id="PF13229">
    <property type="entry name" value="Beta_helix"/>
    <property type="match status" value="1"/>
</dbReference>
<feature type="region of interest" description="Disordered" evidence="4">
    <location>
        <begin position="1"/>
        <end position="21"/>
    </location>
</feature>
<keyword evidence="2" id="KW-0964">Secreted</keyword>
<dbReference type="InterPro" id="IPR006626">
    <property type="entry name" value="PbH1"/>
</dbReference>
<dbReference type="InterPro" id="IPR012334">
    <property type="entry name" value="Pectin_lyas_fold"/>
</dbReference>
<dbReference type="RefSeq" id="WP_129921880.1">
    <property type="nucleotide sequence ID" value="NZ_SEWE01000032.1"/>
</dbReference>
<sequence length="1924" mass="196311">MKPTAKQPLQGTGFGKPATAPVATNVTSPTLVKNDGNLVQMDRGLAATDADGNLNTFTFVTIPANGTLYTANAAISQFIQVTAGMTVSANQAQYIAFATTGAVGARSFTFRATDTNNEVSNTATYSFQVVNNLPPEARDYTNPTLIGNGMLQDLRDPTAWRQIDTDGSISSFRFTQLPDAATGALFVNGAAAATGQNYTYSAATTLAFRPAAGYSGTDAIASFVTIDNSGNTSTNTGRLGIPVNKATCGQASVFDFTTRTDGENWKTNRTATVTNSSVTISNNLNGVSGYSSTAAAGETQFTVDYRAASPGYALDWFTDYTSTANTTSTANFYFNRALNNFSFTMGDLDKGTAAEGSAFIDDVTFNGYRADGTIVRLDAGDISLAPNGNNFFSGNNRITGRTNPATGTGGTFGPDGNVTITFTEPIVRLELIYKNLQTEIANPGTQAVYISAFTWCEQADVATTISGPTYANFNTLVTYTATTTNLSGLDAAHNVVPTIQLPPFSNGVSVTNGTYVANTGIVTFNTTPLLASGASVTNKVSFFMPNSTVTGTARNTADTSDPVAGNNNGTTPAAQITTVVNAAPTAVNVTTGALTINTTDNPIEPLQGTDPQGDATVASFTILSLPGNGTLKLNGANVTLNQVIAAADAGNLTFSPNGTTGNRTFTYKATDDLTLTSSNTATYTIPVVSTIATPSDFSVTQRPTLGPYRVGQTVTYTVVASSSAVGAGVTVDYLLPTGLTFVSAAAPTGTTYNSGTGVWNIGAMTAGSSQTLTVTARVTQTGDLTTTANIGSTTTPDRNNSNNTAVQTINTANNGTYSEDFEGRIADFCAATVGDVTITENSLTGRESLSASVPANVTTSYTTPFLNLTGGTTSFNLKVNTVQNNQNRPNYIINYINAAGTTVASVTSADITSTNAFPVSSPYTVTGNLKVQIVFVNTRGTTVFTVDDLVITNATTAAKSDCSANVVPTVADVTNARMSDQYGPTSISALSGSDSDGSIASFLITSIPDASQGVLSLNGVAVTAGQELTPTEAGQLKFDPVAGYAGNAAFGYQAYDNSGALSSNSATFTIPVFITAAVSGTIFDDVNYGGGAGRTYEDANNSAIASGFAANAIGRSGVTVELYDETGVLSATTTTTTGGLYSFPIVFSGNYTVRVVNSGVTSVRTASGAVVPVQTFRTGVTDKVGGEVPALTDAAANNGSQNLSALTSGSFAPQSVAAVVVPNRNVTAQINDFGFNFDAVVNTNDSGPGSLRQFITNSNRLDNGKLAQQGLTAAKESAVFMLSDGRTTGTAVPGIRLGTAAAAGYDATNKVFTFSPSSSLPAITDANTTIDGKVQSNLTGETAAVSATSTGPEVVIDFGFNAGVSGLLVNAGNTRIASIGLLNAKGGSLSTAGGPASDGSAVTFNGAAATGSVLTDVTSSGNAIASVLLTGGATGITVSNNLLLSARSSAAGAGTIAYDGNGILFSNASSNTISGNTISSNNGYGITFITPGGIGANATNTISGNTISGNGVGTISATDAGISIQSGNNNLFSGNTITANSGDGIVAMSGTSGNRFSQNNISANNGNGVAGDLGIDLSANNTNPNGDAVTLNADGKTAASGANGLFNFPVITQATINNGKLLVTGYSRTGALIEFFIASADPTNFGEGATYFATATENTAADVDNRIGSYSGVVGNMGLNQGSQVNASRFAFSFDVTPAQAASFVANKITATATLPAVVGGLTVGNTSEYSGVFTVSSNQPLPVELKEFAAKAVKNDARLSWTTASERNNDHFTVERSIAGGDFVAIGTVKGQGSTTQEHSYSFTDAGVGAKYSGTVYYRLQQVDTDGTISTSPVRTLSFTAQVAGEFQLYPNPTTEASTLDLSTLPAGSYQVTVVDMTGRTISTSTCAGGLSHTLSLEQAPRGTYVVLVRGQGLKITKTLVKN</sequence>
<dbReference type="Pfam" id="PF17210">
    <property type="entry name" value="SdrD_B"/>
    <property type="match status" value="1"/>
</dbReference>
<dbReference type="Gene3D" id="2.160.20.10">
    <property type="entry name" value="Single-stranded right-handed beta-helix, Pectin lyase-like"/>
    <property type="match status" value="1"/>
</dbReference>
<feature type="domain" description="SD-repeat containing protein B" evidence="7">
    <location>
        <begin position="1096"/>
        <end position="1162"/>
    </location>
</feature>